<evidence type="ECO:0000256" key="1">
    <source>
        <dbReference type="SAM" id="SignalP"/>
    </source>
</evidence>
<accession>A0A7W8JW78</accession>
<gene>
    <name evidence="2" type="ORF">HNQ08_001897</name>
</gene>
<dbReference type="Gene3D" id="2.60.220.30">
    <property type="match status" value="1"/>
</dbReference>
<evidence type="ECO:0000313" key="2">
    <source>
        <dbReference type="EMBL" id="MBB5362799.1"/>
    </source>
</evidence>
<dbReference type="AlphaFoldDB" id="A0A7W8JW78"/>
<keyword evidence="1" id="KW-0732">Signal</keyword>
<sequence>MRYRPLLSFSLALAAVTLPVARAAHPMDVQIVPDTVRTVSKVVTSAGGQLTVQGADGTTYTLTVPEGALLGRETIRMTPVIRVDALPLHGGLIGAVHLEPKGLEFLEPLTLTITPRTKLDASQLRAFNSHALGQEFYLQPLRVSNGGVEMLLNHFSNPGVALATVADEDLLAPLVPTDPRDRLETDAARSKADATFMKGVYSDKVRPELTAAQMDDARLKSAIKLFLAWRNSVQSSGLDEVMKAQIFEGWSLIARGIEHAVNRASASCVQDRDLSRLTDLLGWITWVKRNPRLGPYFTGKLAAFEAKAENCATFELTFDSVLDEHTLELSDGDGPDPTNLTSHFEMGAKVTVKYSVAKGTLEGQGPMESRAYTTKGYSSWHSAASPPDCTASAGSIRNNPSPFIVGTAGEFVSALDLDSLLTDLTTGRQAVGVDLTFVPGTVIHRFRMACDGEAETDVDGVEAHTGWSVIIRKVLKLQDEIAEPWQAKDMVFLNGVAEHTWDHAYSGGSLLADPEDEDEDLFRQTLRGISRLTLRHTPQP</sequence>
<comment type="caution">
    <text evidence="2">The sequence shown here is derived from an EMBL/GenBank/DDBJ whole genome shotgun (WGS) entry which is preliminary data.</text>
</comment>
<dbReference type="EMBL" id="JACHFL010000004">
    <property type="protein sequence ID" value="MBB5362799.1"/>
    <property type="molecule type" value="Genomic_DNA"/>
</dbReference>
<proteinExistence type="predicted"/>
<name>A0A7W8JW78_9DEIO</name>
<feature type="signal peptide" evidence="1">
    <location>
        <begin position="1"/>
        <end position="23"/>
    </location>
</feature>
<reference evidence="2 3" key="1">
    <citation type="submission" date="2020-08" db="EMBL/GenBank/DDBJ databases">
        <title>Genomic Encyclopedia of Type Strains, Phase IV (KMG-IV): sequencing the most valuable type-strain genomes for metagenomic binning, comparative biology and taxonomic classification.</title>
        <authorList>
            <person name="Goeker M."/>
        </authorList>
    </citation>
    <scope>NUCLEOTIDE SEQUENCE [LARGE SCALE GENOMIC DNA]</scope>
    <source>
        <strain evidence="2 3">DSM 27939</strain>
    </source>
</reference>
<dbReference type="Proteomes" id="UP000552709">
    <property type="component" value="Unassembled WGS sequence"/>
</dbReference>
<evidence type="ECO:0000313" key="3">
    <source>
        <dbReference type="Proteomes" id="UP000552709"/>
    </source>
</evidence>
<organism evidence="2 3">
    <name type="scientific">Deinococcus humi</name>
    <dbReference type="NCBI Taxonomy" id="662880"/>
    <lineage>
        <taxon>Bacteria</taxon>
        <taxon>Thermotogati</taxon>
        <taxon>Deinococcota</taxon>
        <taxon>Deinococci</taxon>
        <taxon>Deinococcales</taxon>
        <taxon>Deinococcaceae</taxon>
        <taxon>Deinococcus</taxon>
    </lineage>
</organism>
<dbReference type="RefSeq" id="WP_184130517.1">
    <property type="nucleotide sequence ID" value="NZ_JACHFL010000004.1"/>
</dbReference>
<protein>
    <submittedName>
        <fullName evidence="2">Uncharacterized protein</fullName>
    </submittedName>
</protein>
<keyword evidence="3" id="KW-1185">Reference proteome</keyword>
<feature type="chain" id="PRO_5030859096" evidence="1">
    <location>
        <begin position="24"/>
        <end position="540"/>
    </location>
</feature>